<accession>A0A9R1C709</accession>
<sequence>MKKKKYIKPVTEVIVTSAGHLLAGSDPGMRHGNSKENTSFGDESDDTESAPTTGWAKVGTAWDDEL</sequence>
<dbReference type="EMBL" id="BPUB01000001">
    <property type="protein sequence ID" value="GJG57182.1"/>
    <property type="molecule type" value="Genomic_DNA"/>
</dbReference>
<keyword evidence="3" id="KW-1185">Reference proteome</keyword>
<reference evidence="2" key="1">
    <citation type="journal article" date="2022" name="Int. J. Syst. Evol. Microbiol.">
        <title>Prevotella lacticifex sp. nov., isolated from the rumen of cows.</title>
        <authorList>
            <person name="Shinkai T."/>
            <person name="Ikeyama N."/>
            <person name="Kumagai M."/>
            <person name="Ohmori H."/>
            <person name="Sakamoto M."/>
            <person name="Ohkuma M."/>
            <person name="Mitsumori M."/>
        </authorList>
    </citation>
    <scope>NUCLEOTIDE SEQUENCE</scope>
    <source>
        <strain evidence="2">R5076</strain>
    </source>
</reference>
<comment type="caution">
    <text evidence="2">The sequence shown here is derived from an EMBL/GenBank/DDBJ whole genome shotgun (WGS) entry which is preliminary data.</text>
</comment>
<evidence type="ECO:0000256" key="1">
    <source>
        <dbReference type="SAM" id="MobiDB-lite"/>
    </source>
</evidence>
<dbReference type="RefSeq" id="WP_223929708.1">
    <property type="nucleotide sequence ID" value="NZ_BPTU01000003.1"/>
</dbReference>
<dbReference type="GeneID" id="72468088"/>
<evidence type="ECO:0000313" key="2">
    <source>
        <dbReference type="EMBL" id="GJG57182.1"/>
    </source>
</evidence>
<gene>
    <name evidence="2" type="ORF">PRLR5076_00330</name>
</gene>
<dbReference type="AlphaFoldDB" id="A0A9R1C709"/>
<name>A0A9R1C709_9BACT</name>
<evidence type="ECO:0000313" key="3">
    <source>
        <dbReference type="Proteomes" id="UP000825483"/>
    </source>
</evidence>
<proteinExistence type="predicted"/>
<feature type="region of interest" description="Disordered" evidence="1">
    <location>
        <begin position="21"/>
        <end position="66"/>
    </location>
</feature>
<organism evidence="2 3">
    <name type="scientific">Prevotella lacticifex</name>
    <dbReference type="NCBI Taxonomy" id="2854755"/>
    <lineage>
        <taxon>Bacteria</taxon>
        <taxon>Pseudomonadati</taxon>
        <taxon>Bacteroidota</taxon>
        <taxon>Bacteroidia</taxon>
        <taxon>Bacteroidales</taxon>
        <taxon>Prevotellaceae</taxon>
        <taxon>Prevotella</taxon>
    </lineage>
</organism>
<protein>
    <submittedName>
        <fullName evidence="2">Uncharacterized protein</fullName>
    </submittedName>
</protein>
<dbReference type="Proteomes" id="UP000825483">
    <property type="component" value="Unassembled WGS sequence"/>
</dbReference>